<organism evidence="3 4">
    <name type="scientific">Massilia terrae</name>
    <dbReference type="NCBI Taxonomy" id="1811224"/>
    <lineage>
        <taxon>Bacteria</taxon>
        <taxon>Pseudomonadati</taxon>
        <taxon>Pseudomonadota</taxon>
        <taxon>Betaproteobacteria</taxon>
        <taxon>Burkholderiales</taxon>
        <taxon>Oxalobacteraceae</taxon>
        <taxon>Telluria group</taxon>
        <taxon>Massilia</taxon>
    </lineage>
</organism>
<comment type="caution">
    <text evidence="3">The sequence shown here is derived from an EMBL/GenBank/DDBJ whole genome shotgun (WGS) entry which is preliminary data.</text>
</comment>
<feature type="compositionally biased region" description="Low complexity" evidence="1">
    <location>
        <begin position="216"/>
        <end position="232"/>
    </location>
</feature>
<protein>
    <submittedName>
        <fullName evidence="3">DUF3106 domain-containing protein</fullName>
    </submittedName>
</protein>
<feature type="chain" id="PRO_5045287816" evidence="2">
    <location>
        <begin position="24"/>
        <end position="251"/>
    </location>
</feature>
<feature type="compositionally biased region" description="Low complexity" evidence="1">
    <location>
        <begin position="241"/>
        <end position="251"/>
    </location>
</feature>
<evidence type="ECO:0000256" key="2">
    <source>
        <dbReference type="SAM" id="SignalP"/>
    </source>
</evidence>
<sequence>MRRALIACSTALALAAGAAWAMAQQTGPAAKPPAAAAPVAGAPAHGVTHGVVKAPAKMAEKPLWKDLNPAQRTALAPLATEWDQMNGVRKQKWLEMSNHFASLKPDEQARIQERMREWVRLTPAERKLARDTYKRTKKLAPGEKTATWESYQQLPDDQKHKLAEAAAARKQGMAAATGTHASPLHSGASSCPAGKIKNKVSATPPCVPAPAPAPAPAAAQTPAASAAAAQPSPTTPPLPASAPAVPASNGQ</sequence>
<evidence type="ECO:0000256" key="1">
    <source>
        <dbReference type="SAM" id="MobiDB-lite"/>
    </source>
</evidence>
<name>A0ABT2CRE0_9BURK</name>
<evidence type="ECO:0000313" key="3">
    <source>
        <dbReference type="EMBL" id="MCS0656522.1"/>
    </source>
</evidence>
<evidence type="ECO:0000313" key="4">
    <source>
        <dbReference type="Proteomes" id="UP001204621"/>
    </source>
</evidence>
<dbReference type="RefSeq" id="WP_258809715.1">
    <property type="nucleotide sequence ID" value="NZ_JANUGU010000001.1"/>
</dbReference>
<feature type="region of interest" description="Disordered" evidence="1">
    <location>
        <begin position="137"/>
        <end position="251"/>
    </location>
</feature>
<keyword evidence="2" id="KW-0732">Signal</keyword>
<dbReference type="InterPro" id="IPR021455">
    <property type="entry name" value="DUF3106"/>
</dbReference>
<feature type="compositionally biased region" description="Pro residues" evidence="1">
    <location>
        <begin position="205"/>
        <end position="215"/>
    </location>
</feature>
<keyword evidence="4" id="KW-1185">Reference proteome</keyword>
<feature type="compositionally biased region" description="Low complexity" evidence="1">
    <location>
        <begin position="164"/>
        <end position="176"/>
    </location>
</feature>
<dbReference type="Proteomes" id="UP001204621">
    <property type="component" value="Unassembled WGS sequence"/>
</dbReference>
<reference evidence="3 4" key="1">
    <citation type="submission" date="2022-08" db="EMBL/GenBank/DDBJ databases">
        <title>Reclassification of Massilia species as members of the genera Telluria, Duganella, Pseudoduganella, Mokoshia gen. nov. and Zemynaea gen. nov. using orthogonal and non-orthogonal genome-based approaches.</title>
        <authorList>
            <person name="Bowman J.P."/>
        </authorList>
    </citation>
    <scope>NUCLEOTIDE SEQUENCE [LARGE SCALE GENOMIC DNA]</scope>
    <source>
        <strain evidence="3 4">JCM 31606</strain>
    </source>
</reference>
<dbReference type="EMBL" id="JANUGU010000001">
    <property type="protein sequence ID" value="MCS0656522.1"/>
    <property type="molecule type" value="Genomic_DNA"/>
</dbReference>
<feature type="signal peptide" evidence="2">
    <location>
        <begin position="1"/>
        <end position="23"/>
    </location>
</feature>
<dbReference type="Pfam" id="PF11304">
    <property type="entry name" value="DUF3106"/>
    <property type="match status" value="1"/>
</dbReference>
<accession>A0ABT2CRE0</accession>
<proteinExistence type="predicted"/>
<gene>
    <name evidence="3" type="ORF">NX778_00385</name>
</gene>